<dbReference type="Proteomes" id="UP000789759">
    <property type="component" value="Unassembled WGS sequence"/>
</dbReference>
<organism evidence="1 2">
    <name type="scientific">Cetraspora pellucida</name>
    <dbReference type="NCBI Taxonomy" id="1433469"/>
    <lineage>
        <taxon>Eukaryota</taxon>
        <taxon>Fungi</taxon>
        <taxon>Fungi incertae sedis</taxon>
        <taxon>Mucoromycota</taxon>
        <taxon>Glomeromycotina</taxon>
        <taxon>Glomeromycetes</taxon>
        <taxon>Diversisporales</taxon>
        <taxon>Gigasporaceae</taxon>
        <taxon>Cetraspora</taxon>
    </lineage>
</organism>
<evidence type="ECO:0000313" key="1">
    <source>
        <dbReference type="EMBL" id="CAG8834427.1"/>
    </source>
</evidence>
<sequence>DPLSWLQEFQRACKANRWNDACQLELAPIYMKDNQNKLLEALIKTTLTVIIEINLALDVEIIIETEVSHKIETIIDLTEPFLEN</sequence>
<protein>
    <submittedName>
        <fullName evidence="1">12270_t:CDS:1</fullName>
    </submittedName>
</protein>
<dbReference type="AlphaFoldDB" id="A0A9N9PL70"/>
<accession>A0A9N9PL70</accession>
<dbReference type="EMBL" id="CAJVQA010073426">
    <property type="protein sequence ID" value="CAG8834427.1"/>
    <property type="molecule type" value="Genomic_DNA"/>
</dbReference>
<keyword evidence="2" id="KW-1185">Reference proteome</keyword>
<evidence type="ECO:0000313" key="2">
    <source>
        <dbReference type="Proteomes" id="UP000789759"/>
    </source>
</evidence>
<feature type="non-terminal residue" evidence="1">
    <location>
        <position position="1"/>
    </location>
</feature>
<dbReference type="OrthoDB" id="2432760at2759"/>
<gene>
    <name evidence="1" type="ORF">CPELLU_LOCUS21103</name>
</gene>
<proteinExistence type="predicted"/>
<feature type="non-terminal residue" evidence="1">
    <location>
        <position position="84"/>
    </location>
</feature>
<reference evidence="1" key="1">
    <citation type="submission" date="2021-06" db="EMBL/GenBank/DDBJ databases">
        <authorList>
            <person name="Kallberg Y."/>
            <person name="Tangrot J."/>
            <person name="Rosling A."/>
        </authorList>
    </citation>
    <scope>NUCLEOTIDE SEQUENCE</scope>
    <source>
        <strain evidence="1">FL966</strain>
    </source>
</reference>
<name>A0A9N9PL70_9GLOM</name>
<comment type="caution">
    <text evidence="1">The sequence shown here is derived from an EMBL/GenBank/DDBJ whole genome shotgun (WGS) entry which is preliminary data.</text>
</comment>